<keyword evidence="1" id="KW-0732">Signal</keyword>
<evidence type="ECO:0000256" key="1">
    <source>
        <dbReference type="SAM" id="SignalP"/>
    </source>
</evidence>
<feature type="chain" id="PRO_5036211257" description="Xylosidase/arabinosidase" evidence="1">
    <location>
        <begin position="23"/>
        <end position="909"/>
    </location>
</feature>
<accession>A0A7R9LP61</accession>
<keyword evidence="3" id="KW-1185">Reference proteome</keyword>
<dbReference type="EMBL" id="CAJPVJ010001976">
    <property type="protein sequence ID" value="CAG2165599.1"/>
    <property type="molecule type" value="Genomic_DNA"/>
</dbReference>
<organism evidence="2">
    <name type="scientific">Oppiella nova</name>
    <dbReference type="NCBI Taxonomy" id="334625"/>
    <lineage>
        <taxon>Eukaryota</taxon>
        <taxon>Metazoa</taxon>
        <taxon>Ecdysozoa</taxon>
        <taxon>Arthropoda</taxon>
        <taxon>Chelicerata</taxon>
        <taxon>Arachnida</taxon>
        <taxon>Acari</taxon>
        <taxon>Acariformes</taxon>
        <taxon>Sarcoptiformes</taxon>
        <taxon>Oribatida</taxon>
        <taxon>Brachypylina</taxon>
        <taxon>Oppioidea</taxon>
        <taxon>Oppiidae</taxon>
        <taxon>Oppiella</taxon>
    </lineage>
</organism>
<evidence type="ECO:0000313" key="3">
    <source>
        <dbReference type="Proteomes" id="UP000728032"/>
    </source>
</evidence>
<dbReference type="AlphaFoldDB" id="A0A7R9LP61"/>
<name>A0A7R9LP61_9ACAR</name>
<proteinExistence type="predicted"/>
<dbReference type="Proteomes" id="UP000728032">
    <property type="component" value="Unassembled WGS sequence"/>
</dbReference>
<evidence type="ECO:0008006" key="4">
    <source>
        <dbReference type="Google" id="ProtNLM"/>
    </source>
</evidence>
<dbReference type="EMBL" id="OC916801">
    <property type="protein sequence ID" value="CAD7645301.1"/>
    <property type="molecule type" value="Genomic_DNA"/>
</dbReference>
<dbReference type="CDD" id="cd11576">
    <property type="entry name" value="GH99_GH71_like_2"/>
    <property type="match status" value="2"/>
</dbReference>
<dbReference type="OrthoDB" id="8248981at2759"/>
<protein>
    <recommendedName>
        <fullName evidence="4">Xylosidase/arabinosidase</fullName>
    </recommendedName>
</protein>
<feature type="signal peptide" evidence="1">
    <location>
        <begin position="1"/>
        <end position="22"/>
    </location>
</feature>
<dbReference type="Gene3D" id="3.20.20.80">
    <property type="entry name" value="Glycosidases"/>
    <property type="match status" value="3"/>
</dbReference>
<gene>
    <name evidence="2" type="ORF">ONB1V03_LOCUS5138</name>
</gene>
<reference evidence="2" key="1">
    <citation type="submission" date="2020-11" db="EMBL/GenBank/DDBJ databases">
        <authorList>
            <person name="Tran Van P."/>
        </authorList>
    </citation>
    <scope>NUCLEOTIDE SEQUENCE</scope>
</reference>
<evidence type="ECO:0000313" key="2">
    <source>
        <dbReference type="EMBL" id="CAD7645301.1"/>
    </source>
</evidence>
<sequence>MKAPSAVIVFIVCLSAATPLLASSVVEDVVGKLTVGYQGWFGAKGDKSPRDAWIHWVDHSDHPYKDHQKFDIWPDVREYTHTYQTGYANLGNGQPATLFSSYDNQTVDTHFKWMHENNIDTAALQRFGSHVRGDPVYTKWLNDIADNVRTGAEAHDRKFYLMWDISGWNNFATELIEDYDNNVKRLVSSKAYAHQNGKPVVCIWGFGFTGNPQDTKGAIALIAQLKQRGLYVAGGVETQWRTDTTAWKDVFTKLDMLQPWAVGRFHGVKGAEDYKKTLEADYNALKQLDIDYQPVLFAGFTWANWQPKAVRNQIPREHGDFMWRQFVNVRELDIPSCYVAMFDEYDEGTAIAKAAENKSMAPTDQWFLTMDADGVAVSADFYLRLAGDGNRMMQKQIPLTQTHPTKHYPRRTPLLASSAVGDVVGKLTVGYQGWFSAKGDNSPHNSWIHWANGSDHPCKDHSKVDVYPDTREYTHTYQTGYANLGNGQPAKLFSSWDKQTVDTHFKWMKEEAATPLLASSAVGDVIGKLTVGYQGWFSAKGDNSPHNSWIHWAQGSDHPCKDHSKVDVYPDTREYTHTYQTGYANLGNGQPAKLFSSWDNQTVDTHFKWMKEVNILNNINTAALQRFASSVKRDPIAQKSLNGVADNVRAAAEAHGPKFYVMWDISGWTNFATELIEDYDTNVKRLTTSKAYAHQNGKPVVCIWGLGVSGRPNNTAGAIALIAHLKKEGLYVAGGVAKQWRTDTTAWKDVYTKLDLLQPWTVGSFGNVKGAEDYKTTLEADLTLLKQHNIDYQPVLFAGFTWANWQPKAVRNQIPRVHGDFMWRQFVNVRELDIPSCYVAMFDEYDEGTAIAKAAENKSMIPTDQWFLTMDADGVAVSADFYLRLAGDGNRMMQKQIPLTQTHPTKHYP</sequence>